<dbReference type="EMBL" id="JARVCO010000006">
    <property type="protein sequence ID" value="MDZ8117890.1"/>
    <property type="molecule type" value="Genomic_DNA"/>
</dbReference>
<reference evidence="2 3" key="1">
    <citation type="journal article" date="2024" name="Appl. Environ. Microbiol.">
        <title>Pontiella agarivorans sp. nov., a novel marine anaerobic bacterium capable of degrading macroalgal polysaccharides and fixing nitrogen.</title>
        <authorList>
            <person name="Liu N."/>
            <person name="Kivenson V."/>
            <person name="Peng X."/>
            <person name="Cui Z."/>
            <person name="Lankiewicz T.S."/>
            <person name="Gosselin K.M."/>
            <person name="English C.J."/>
            <person name="Blair E.M."/>
            <person name="O'Malley M.A."/>
            <person name="Valentine D.L."/>
        </authorList>
    </citation>
    <scope>NUCLEOTIDE SEQUENCE [LARGE SCALE GENOMIC DNA]</scope>
    <source>
        <strain evidence="2 3">NLcol2</strain>
    </source>
</reference>
<accession>A0ABU5MUJ6</accession>
<comment type="caution">
    <text evidence="2">The sequence shown here is derived from an EMBL/GenBank/DDBJ whole genome shotgun (WGS) entry which is preliminary data.</text>
</comment>
<feature type="domain" description="DUF4340" evidence="1">
    <location>
        <begin position="488"/>
        <end position="579"/>
    </location>
</feature>
<dbReference type="InterPro" id="IPR025641">
    <property type="entry name" value="DUF4340"/>
</dbReference>
<organism evidence="2 3">
    <name type="scientific">Pontiella agarivorans</name>
    <dbReference type="NCBI Taxonomy" id="3038953"/>
    <lineage>
        <taxon>Bacteria</taxon>
        <taxon>Pseudomonadati</taxon>
        <taxon>Kiritimatiellota</taxon>
        <taxon>Kiritimatiellia</taxon>
        <taxon>Kiritimatiellales</taxon>
        <taxon>Pontiellaceae</taxon>
        <taxon>Pontiella</taxon>
    </lineage>
</organism>
<evidence type="ECO:0000313" key="2">
    <source>
        <dbReference type="EMBL" id="MDZ8117890.1"/>
    </source>
</evidence>
<protein>
    <submittedName>
        <fullName evidence="2">DUF4340 domain-containing protein</fullName>
    </submittedName>
</protein>
<dbReference type="Pfam" id="PF14238">
    <property type="entry name" value="DUF4340"/>
    <property type="match status" value="2"/>
</dbReference>
<evidence type="ECO:0000313" key="3">
    <source>
        <dbReference type="Proteomes" id="UP001290861"/>
    </source>
</evidence>
<feature type="domain" description="DUF4340" evidence="1">
    <location>
        <begin position="212"/>
        <end position="362"/>
    </location>
</feature>
<dbReference type="RefSeq" id="WP_322607692.1">
    <property type="nucleotide sequence ID" value="NZ_JARVCO010000006.1"/>
</dbReference>
<proteinExistence type="predicted"/>
<evidence type="ECO:0000259" key="1">
    <source>
        <dbReference type="Pfam" id="PF14238"/>
    </source>
</evidence>
<keyword evidence="3" id="KW-1185">Reference proteome</keyword>
<dbReference type="Proteomes" id="UP001290861">
    <property type="component" value="Unassembled WGS sequence"/>
</dbReference>
<name>A0ABU5MUJ6_9BACT</name>
<gene>
    <name evidence="2" type="ORF">P9H32_04560</name>
</gene>
<sequence length="594" mass="66257">MKGRTTLVLLVSIIVLGLFIWAQEMWRAKTSYRELQQIRLFNIDAATLQSIEFTVSNQTVRCVRENGVWLAGEKDGSMGAADEALIQRMIAGLNSLGKGTTITEKQLSIRGLDPAEYGFDQPRAVIAAVDHQGGHSWLVGKKSALGEMVYAQSSADENIYTIPDKLLDVIPTSPDTLRDRILFPGDAASVRRVEMRGSNGFVQLVKDPKEGWRVRQTVNAPADPKEVGLFISKIYSFRIEEFIQDNVSDFSVYGLQGETQQISVSQADGASRLLILGIDNPDKPGYVYARRADVASVFTVSAELRDLSNVPAEQFRDAGVLSVPPNSISSIRITHGEDQLRMEYDGSKDWNITRPVVWKAEPRMISDFVTLWVNAVIHEFEVDAKVDAPEWIIEFGSVEVGVTNRLDIFSTKGNKSGLLVRIDGEPDLYRINLPVVPDTVIDPLIYKDRKVWGLDANQVSRLSLQRKSGSRQTIERVEDNRFIPVETNGNVRVNEEGVTRLLRGLRQVNTSGYITYNPRDLDIYGLEDPVAELHIGLSGTNQLGRVLLIGRETPEGYYSMVKGRDVVFFLDKPYIETLTSDLLIETEPIAPSPE</sequence>